<dbReference type="AlphaFoldDB" id="A0A521FS77"/>
<dbReference type="PANTHER" id="PTHR37936">
    <property type="entry name" value="TRANSPOSASE INSC FOR INSERTION ELEMENT IS2A-RELATED"/>
    <property type="match status" value="1"/>
</dbReference>
<dbReference type="NCBIfam" id="NF047595">
    <property type="entry name" value="IS66_ISRel24_TnpA"/>
    <property type="match status" value="1"/>
</dbReference>
<comment type="similarity">
    <text evidence="1">Belongs to the transposase 8 family.</text>
</comment>
<dbReference type="GO" id="GO:0006313">
    <property type="term" value="P:DNA transposition"/>
    <property type="evidence" value="ECO:0007669"/>
    <property type="project" value="InterPro"/>
</dbReference>
<dbReference type="InterPro" id="IPR010921">
    <property type="entry name" value="Trp_repressor/repl_initiator"/>
</dbReference>
<accession>A0A521FS77</accession>
<dbReference type="Pfam" id="PF01527">
    <property type="entry name" value="HTH_Tnp_1"/>
    <property type="match status" value="1"/>
</dbReference>
<dbReference type="GO" id="GO:0043565">
    <property type="term" value="F:sequence-specific DNA binding"/>
    <property type="evidence" value="ECO:0007669"/>
    <property type="project" value="InterPro"/>
</dbReference>
<evidence type="ECO:0000313" key="3">
    <source>
        <dbReference type="Proteomes" id="UP000319014"/>
    </source>
</evidence>
<reference evidence="2 3" key="1">
    <citation type="submission" date="2017-05" db="EMBL/GenBank/DDBJ databases">
        <authorList>
            <person name="Varghese N."/>
            <person name="Submissions S."/>
        </authorList>
    </citation>
    <scope>NUCLEOTIDE SEQUENCE [LARGE SCALE GENOMIC DNA]</scope>
    <source>
        <strain evidence="2 3">DSM 100094</strain>
    </source>
</reference>
<organism evidence="2 3">
    <name type="scientific">Paracoccus laeviglucosivorans</name>
    <dbReference type="NCBI Taxonomy" id="1197861"/>
    <lineage>
        <taxon>Bacteria</taxon>
        <taxon>Pseudomonadati</taxon>
        <taxon>Pseudomonadota</taxon>
        <taxon>Alphaproteobacteria</taxon>
        <taxon>Rhodobacterales</taxon>
        <taxon>Paracoccaceae</taxon>
        <taxon>Paracoccus</taxon>
    </lineage>
</organism>
<dbReference type="Gene3D" id="1.10.10.10">
    <property type="entry name" value="Winged helix-like DNA-binding domain superfamily/Winged helix DNA-binding domain"/>
    <property type="match status" value="1"/>
</dbReference>
<dbReference type="GO" id="GO:0004803">
    <property type="term" value="F:transposase activity"/>
    <property type="evidence" value="ECO:0007669"/>
    <property type="project" value="InterPro"/>
</dbReference>
<keyword evidence="3" id="KW-1185">Reference proteome</keyword>
<dbReference type="PANTHER" id="PTHR37936:SF3">
    <property type="entry name" value="TRANSPOSASE INSC FOR INSERTION ELEMENT IS2A-RELATED"/>
    <property type="match status" value="1"/>
</dbReference>
<dbReference type="InterPro" id="IPR002514">
    <property type="entry name" value="Transposase_8"/>
</dbReference>
<evidence type="ECO:0000313" key="2">
    <source>
        <dbReference type="EMBL" id="SMO99058.1"/>
    </source>
</evidence>
<gene>
    <name evidence="2" type="ORF">SAMN06265221_1405</name>
</gene>
<proteinExistence type="inferred from homology"/>
<protein>
    <submittedName>
        <fullName evidence="2">Transposase</fullName>
    </submittedName>
</protein>
<dbReference type="EMBL" id="FXTK01000040">
    <property type="protein sequence ID" value="SMO99058.1"/>
    <property type="molecule type" value="Genomic_DNA"/>
</dbReference>
<dbReference type="InterPro" id="IPR036388">
    <property type="entry name" value="WH-like_DNA-bd_sf"/>
</dbReference>
<evidence type="ECO:0000256" key="1">
    <source>
        <dbReference type="ARBA" id="ARBA00009964"/>
    </source>
</evidence>
<name>A0A521FS77_9RHOB</name>
<sequence>MHNDVVNDVSYAGCRMRCDVLGLERRRRWDDEEKLGLVLSVGVDGATVTQVAQRHDVTRQQIYAWRHDLKKKGRLFPTADALFLPITAPEAMEARLPAAAASPTAPDQQVELVLANGRCLRFAPDLEATVLVRLIRMVEAA</sequence>
<dbReference type="Proteomes" id="UP000319014">
    <property type="component" value="Unassembled WGS sequence"/>
</dbReference>
<dbReference type="SUPFAM" id="SSF48295">
    <property type="entry name" value="TrpR-like"/>
    <property type="match status" value="1"/>
</dbReference>